<keyword evidence="2" id="KW-1185">Reference proteome</keyword>
<proteinExistence type="predicted"/>
<organism evidence="1 2">
    <name type="scientific">Orientia chuto str. Dubai</name>
    <dbReference type="NCBI Taxonomy" id="1359168"/>
    <lineage>
        <taxon>Bacteria</taxon>
        <taxon>Pseudomonadati</taxon>
        <taxon>Pseudomonadota</taxon>
        <taxon>Alphaproteobacteria</taxon>
        <taxon>Rickettsiales</taxon>
        <taxon>Rickettsiaceae</taxon>
        <taxon>Rickettsieae</taxon>
        <taxon>Orientia</taxon>
    </lineage>
</organism>
<dbReference type="AlphaFoldDB" id="A0A0F3MR58"/>
<dbReference type="EMBL" id="LANP01000004">
    <property type="protein sequence ID" value="KJV57069.1"/>
    <property type="molecule type" value="Genomic_DNA"/>
</dbReference>
<name>A0A0F3MR58_9RICK</name>
<reference evidence="1 2" key="1">
    <citation type="submission" date="2015-02" db="EMBL/GenBank/DDBJ databases">
        <title>Genome Sequencing of Rickettsiales.</title>
        <authorList>
            <person name="Daugherty S.C."/>
            <person name="Su Q."/>
            <person name="Abolude K."/>
            <person name="Beier-Sexton M."/>
            <person name="Carlyon J.A."/>
            <person name="Carter R."/>
            <person name="Day N.P."/>
            <person name="Dumler S.J."/>
            <person name="Dyachenko V."/>
            <person name="Godinez A."/>
            <person name="Kurtti T.J."/>
            <person name="Lichay M."/>
            <person name="Mullins K.E."/>
            <person name="Ott S."/>
            <person name="Pappas-Brown V."/>
            <person name="Paris D.H."/>
            <person name="Patel P."/>
            <person name="Richards A.L."/>
            <person name="Sadzewicz L."/>
            <person name="Sears K."/>
            <person name="Seidman D."/>
            <person name="Sengamalay N."/>
            <person name="Stenos J."/>
            <person name="Tallon L.J."/>
            <person name="Vincent G."/>
            <person name="Fraser C.M."/>
            <person name="Munderloh U."/>
            <person name="Dunning-Hotopp J.C."/>
        </authorList>
    </citation>
    <scope>NUCLEOTIDE SEQUENCE [LARGE SCALE GENOMIC DNA]</scope>
    <source>
        <strain evidence="1 2">Fuller</strain>
    </source>
</reference>
<dbReference type="PATRIC" id="fig|1359168.3.peg.962"/>
<evidence type="ECO:0000313" key="2">
    <source>
        <dbReference type="Proteomes" id="UP000033616"/>
    </source>
</evidence>
<sequence length="62" mass="7237">MIWFPIPKLIKHIIGLLFGNKCYLKCELKLVTSIKNLFNNCSSLIFSKIFLSITKKLRKFSC</sequence>
<comment type="caution">
    <text evidence="1">The sequence shown here is derived from an EMBL/GenBank/DDBJ whole genome shotgun (WGS) entry which is preliminary data.</text>
</comment>
<accession>A0A0F3MR58</accession>
<protein>
    <submittedName>
        <fullName evidence="1">Uncharacterized protein</fullName>
    </submittedName>
</protein>
<dbReference type="Proteomes" id="UP000033616">
    <property type="component" value="Unassembled WGS sequence"/>
</dbReference>
<gene>
    <name evidence="1" type="ORF">OCHUTO_0260</name>
</gene>
<evidence type="ECO:0000313" key="1">
    <source>
        <dbReference type="EMBL" id="KJV57069.1"/>
    </source>
</evidence>